<dbReference type="eggNOG" id="COG1063">
    <property type="taxonomic scope" value="Bacteria"/>
</dbReference>
<sequence length="347" mass="36409">MGIAGSTTPPAAESRAVRIDRPGSLRVVTVPRPEPGRGEALVRVAYAGICGSDVELYTGGRPAEFSRYPIVPGHEWSGTVEAVGADVDDALVGAPVVGEGFRSCQVCEACRRGEPTVCQSAYDETGFTQDGAWAEWLRVPARLLHPLSPDADLRSAAGLEPAACVAEACLRLDVRQGERVAVVGGGTLGLLATQLLRAHSPAELVVVHPDAARTELALACGASGLVTVDDTEALTRTFDAVLEAAGYRGTAATAVRLARRGGRVVLTGIPDEHDTVSTRELVANQITVHTVFGAPPRAWVHAVRAFGTGTLDPARIVTHEFGLEEAERALRTLGDRGANAVKVLLRP</sequence>
<dbReference type="Gene3D" id="3.40.50.720">
    <property type="entry name" value="NAD(P)-binding Rossmann-like Domain"/>
    <property type="match status" value="1"/>
</dbReference>
<keyword evidence="8" id="KW-1185">Reference proteome</keyword>
<evidence type="ECO:0000313" key="7">
    <source>
        <dbReference type="EMBL" id="EIE99444.1"/>
    </source>
</evidence>
<keyword evidence="2 5" id="KW-0479">Metal-binding</keyword>
<evidence type="ECO:0000256" key="2">
    <source>
        <dbReference type="ARBA" id="ARBA00022723"/>
    </source>
</evidence>
<accession>I1D3C0</accession>
<protein>
    <submittedName>
        <fullName evidence="7">Theronine dehydrogenase-like Zn-dependent dehydrogenase</fullName>
    </submittedName>
</protein>
<keyword evidence="4" id="KW-0560">Oxidoreductase</keyword>
<dbReference type="GO" id="GO:0016491">
    <property type="term" value="F:oxidoreductase activity"/>
    <property type="evidence" value="ECO:0007669"/>
    <property type="project" value="UniProtKB-KW"/>
</dbReference>
<evidence type="ECO:0000256" key="4">
    <source>
        <dbReference type="ARBA" id="ARBA00023002"/>
    </source>
</evidence>
<dbReference type="InterPro" id="IPR013154">
    <property type="entry name" value="ADH-like_N"/>
</dbReference>
<evidence type="ECO:0000313" key="8">
    <source>
        <dbReference type="Proteomes" id="UP000005087"/>
    </source>
</evidence>
<evidence type="ECO:0000256" key="5">
    <source>
        <dbReference type="RuleBase" id="RU361277"/>
    </source>
</evidence>
<dbReference type="SUPFAM" id="SSF51735">
    <property type="entry name" value="NAD(P)-binding Rossmann-fold domains"/>
    <property type="match status" value="1"/>
</dbReference>
<dbReference type="InterPro" id="IPR002328">
    <property type="entry name" value="ADH_Zn_CS"/>
</dbReference>
<dbReference type="GO" id="GO:0008270">
    <property type="term" value="F:zinc ion binding"/>
    <property type="evidence" value="ECO:0007669"/>
    <property type="project" value="InterPro"/>
</dbReference>
<dbReference type="InterPro" id="IPR050129">
    <property type="entry name" value="Zn_alcohol_dh"/>
</dbReference>
<dbReference type="AlphaFoldDB" id="I1D3C0"/>
<dbReference type="InterPro" id="IPR011032">
    <property type="entry name" value="GroES-like_sf"/>
</dbReference>
<reference evidence="7 8" key="1">
    <citation type="submission" date="2011-09" db="EMBL/GenBank/DDBJ databases">
        <authorList>
            <consortium name="US DOE Joint Genome Institute (JGI-PGF)"/>
            <person name="Lucas S."/>
            <person name="Han J."/>
            <person name="Lapidus A."/>
            <person name="Cheng J.-F."/>
            <person name="Goodwin L."/>
            <person name="Pitluck S."/>
            <person name="Peters L."/>
            <person name="Land M.L."/>
            <person name="Hauser L."/>
            <person name="Brambilla E."/>
            <person name="Klenk H.-P."/>
            <person name="Woyke T.J."/>
        </authorList>
    </citation>
    <scope>NUCLEOTIDE SEQUENCE [LARGE SCALE GENOMIC DNA]</scope>
    <source>
        <strain evidence="7 8">K62</strain>
    </source>
</reference>
<keyword evidence="3 5" id="KW-0862">Zinc</keyword>
<dbReference type="Pfam" id="PF00107">
    <property type="entry name" value="ADH_zinc_N"/>
    <property type="match status" value="1"/>
</dbReference>
<dbReference type="SUPFAM" id="SSF50129">
    <property type="entry name" value="GroES-like"/>
    <property type="match status" value="1"/>
</dbReference>
<organism evidence="7 8">
    <name type="scientific">Saccharomonospora glauca K62</name>
    <dbReference type="NCBI Taxonomy" id="928724"/>
    <lineage>
        <taxon>Bacteria</taxon>
        <taxon>Bacillati</taxon>
        <taxon>Actinomycetota</taxon>
        <taxon>Actinomycetes</taxon>
        <taxon>Pseudonocardiales</taxon>
        <taxon>Pseudonocardiaceae</taxon>
        <taxon>Saccharomonospora</taxon>
    </lineage>
</organism>
<evidence type="ECO:0000256" key="1">
    <source>
        <dbReference type="ARBA" id="ARBA00001947"/>
    </source>
</evidence>
<feature type="domain" description="Enoyl reductase (ER)" evidence="6">
    <location>
        <begin position="20"/>
        <end position="345"/>
    </location>
</feature>
<dbReference type="EMBL" id="CM001484">
    <property type="protein sequence ID" value="EIE99444.1"/>
    <property type="molecule type" value="Genomic_DNA"/>
</dbReference>
<dbReference type="HOGENOM" id="CLU_026673_11_0_11"/>
<comment type="similarity">
    <text evidence="5">Belongs to the zinc-containing alcohol dehydrogenase family.</text>
</comment>
<reference evidence="8" key="2">
    <citation type="submission" date="2012-01" db="EMBL/GenBank/DDBJ databases">
        <title>Noncontiguous Finished sequence of chromosome of Saccharomonospora glauca K62.</title>
        <authorList>
            <consortium name="US DOE Joint Genome Institute"/>
            <person name="Lucas S."/>
            <person name="Han J."/>
            <person name="Lapidus A."/>
            <person name="Cheng J.-F."/>
            <person name="Goodwin L."/>
            <person name="Pitluck S."/>
            <person name="Peters L."/>
            <person name="Mikhailova N."/>
            <person name="Held B."/>
            <person name="Detter J.C."/>
            <person name="Han C."/>
            <person name="Tapia R."/>
            <person name="Land M."/>
            <person name="Hauser L."/>
            <person name="Kyrpides N."/>
            <person name="Ivanova N."/>
            <person name="Pagani I."/>
            <person name="Brambilla E.-M."/>
            <person name="Klenk H.-P."/>
            <person name="Woyke T."/>
        </authorList>
    </citation>
    <scope>NUCLEOTIDE SEQUENCE [LARGE SCALE GENOMIC DNA]</scope>
    <source>
        <strain evidence="8">K62</strain>
    </source>
</reference>
<dbReference type="RefSeq" id="WP_005465025.1">
    <property type="nucleotide sequence ID" value="NZ_CM001484.1"/>
</dbReference>
<dbReference type="InterPro" id="IPR036291">
    <property type="entry name" value="NAD(P)-bd_dom_sf"/>
</dbReference>
<dbReference type="STRING" id="928724.SacglDRAFT_02552"/>
<gene>
    <name evidence="7" type="ORF">SacglDRAFT_02552</name>
</gene>
<dbReference type="PROSITE" id="PS00059">
    <property type="entry name" value="ADH_ZINC"/>
    <property type="match status" value="1"/>
</dbReference>
<evidence type="ECO:0000256" key="3">
    <source>
        <dbReference type="ARBA" id="ARBA00022833"/>
    </source>
</evidence>
<dbReference type="PANTHER" id="PTHR43401:SF2">
    <property type="entry name" value="L-THREONINE 3-DEHYDROGENASE"/>
    <property type="match status" value="1"/>
</dbReference>
<dbReference type="Proteomes" id="UP000005087">
    <property type="component" value="Chromosome"/>
</dbReference>
<dbReference type="Pfam" id="PF08240">
    <property type="entry name" value="ADH_N"/>
    <property type="match status" value="1"/>
</dbReference>
<evidence type="ECO:0000259" key="6">
    <source>
        <dbReference type="SMART" id="SM00829"/>
    </source>
</evidence>
<dbReference type="PANTHER" id="PTHR43401">
    <property type="entry name" value="L-THREONINE 3-DEHYDROGENASE"/>
    <property type="match status" value="1"/>
</dbReference>
<proteinExistence type="inferred from homology"/>
<dbReference type="Gene3D" id="3.90.180.10">
    <property type="entry name" value="Medium-chain alcohol dehydrogenases, catalytic domain"/>
    <property type="match status" value="1"/>
</dbReference>
<dbReference type="SMART" id="SM00829">
    <property type="entry name" value="PKS_ER"/>
    <property type="match status" value="1"/>
</dbReference>
<dbReference type="OrthoDB" id="3987021at2"/>
<dbReference type="InterPro" id="IPR020843">
    <property type="entry name" value="ER"/>
</dbReference>
<name>I1D3C0_9PSEU</name>
<dbReference type="InterPro" id="IPR013149">
    <property type="entry name" value="ADH-like_C"/>
</dbReference>
<comment type="cofactor">
    <cofactor evidence="1 5">
        <name>Zn(2+)</name>
        <dbReference type="ChEBI" id="CHEBI:29105"/>
    </cofactor>
</comment>